<evidence type="ECO:0000313" key="2">
    <source>
        <dbReference type="EMBL" id="VDO13094.1"/>
    </source>
</evidence>
<dbReference type="WBParaSite" id="HNAJ_0001244601-mRNA-1">
    <property type="protein sequence ID" value="HNAJ_0001244601-mRNA-1"/>
    <property type="gene ID" value="HNAJ_0001244601"/>
</dbReference>
<name>A0A0R3TX58_RODNA</name>
<sequence length="535" mass="60123">MQFLTAESQTIEIELTVMSTPCLLLEVRWLPFTRMDLAALEKFPVSPSLGMEWYGKSSFDESSQGSNGVPVIRDRRVRGLSPAPESERDRDGGFESMSSQDIMTSNDKLGLPLVEEQCQVQSNEVSGDIPSFLIDDSITETSLFQPQQHSFRANERYPEENESSGDITCHEERDLAHHIKTIQQSIDDINRHPNRYRKLLENLSIVIETLHEQLTTSGKFSTSSLSRQKLPSKKIDSDLQKSLSILDLAIGESPSNFASAVESWTMPLSTGWDDLDSAIEWHLRNISLLIEKLATSERIFTAATDLEGSKSKSLLCIHEDLIAMALDSQSEILSDITGLVFSYSESKDPLRIVLQSHCLAYCGTMDRGYQISQNSTHSPLFPKSFWKNFVWHNTPTSNLLLNDLPNSGSINRLSASGENIHPSVMIDRESLQAYLLKQYAVLYSKEEDEQALYIAIDTLIEQITDNDLTDASPSREIPLTQLCHRLKPQNFKILTRFDSLKPGTFNSRTSISSPRPTQPTDPSIDLALEYLIQQG</sequence>
<feature type="region of interest" description="Disordered" evidence="1">
    <location>
        <begin position="74"/>
        <end position="101"/>
    </location>
</feature>
<keyword evidence="3" id="KW-1185">Reference proteome</keyword>
<gene>
    <name evidence="2" type="ORF">HNAJ_LOCUS12431</name>
</gene>
<reference evidence="4" key="1">
    <citation type="submission" date="2017-02" db="UniProtKB">
        <authorList>
            <consortium name="WormBaseParasite"/>
        </authorList>
    </citation>
    <scope>IDENTIFICATION</scope>
</reference>
<feature type="region of interest" description="Disordered" evidence="1">
    <location>
        <begin position="145"/>
        <end position="165"/>
    </location>
</feature>
<reference evidence="2 3" key="2">
    <citation type="submission" date="2018-11" db="EMBL/GenBank/DDBJ databases">
        <authorList>
            <consortium name="Pathogen Informatics"/>
        </authorList>
    </citation>
    <scope>NUCLEOTIDE SEQUENCE [LARGE SCALE GENOMIC DNA]</scope>
</reference>
<evidence type="ECO:0000313" key="4">
    <source>
        <dbReference type="WBParaSite" id="HNAJ_0001244601-mRNA-1"/>
    </source>
</evidence>
<accession>A0A0R3TX58</accession>
<proteinExistence type="predicted"/>
<dbReference type="AlphaFoldDB" id="A0A0R3TX58"/>
<dbReference type="EMBL" id="UZAE01014307">
    <property type="protein sequence ID" value="VDO13094.1"/>
    <property type="molecule type" value="Genomic_DNA"/>
</dbReference>
<protein>
    <submittedName>
        <fullName evidence="4">Spindle pole body component</fullName>
    </submittedName>
</protein>
<evidence type="ECO:0000256" key="1">
    <source>
        <dbReference type="SAM" id="MobiDB-lite"/>
    </source>
</evidence>
<evidence type="ECO:0000313" key="3">
    <source>
        <dbReference type="Proteomes" id="UP000278807"/>
    </source>
</evidence>
<dbReference type="Proteomes" id="UP000278807">
    <property type="component" value="Unassembled WGS sequence"/>
</dbReference>
<dbReference type="OrthoDB" id="6279128at2759"/>
<organism evidence="4">
    <name type="scientific">Rodentolepis nana</name>
    <name type="common">Dwarf tapeworm</name>
    <name type="synonym">Hymenolepis nana</name>
    <dbReference type="NCBI Taxonomy" id="102285"/>
    <lineage>
        <taxon>Eukaryota</taxon>
        <taxon>Metazoa</taxon>
        <taxon>Spiralia</taxon>
        <taxon>Lophotrochozoa</taxon>
        <taxon>Platyhelminthes</taxon>
        <taxon>Cestoda</taxon>
        <taxon>Eucestoda</taxon>
        <taxon>Cyclophyllidea</taxon>
        <taxon>Hymenolepididae</taxon>
        <taxon>Rodentolepis</taxon>
    </lineage>
</organism>